<dbReference type="Pfam" id="PF01544">
    <property type="entry name" value="CorA"/>
    <property type="match status" value="1"/>
</dbReference>
<evidence type="ECO:0000256" key="2">
    <source>
        <dbReference type="ARBA" id="ARBA00009765"/>
    </source>
</evidence>
<dbReference type="InterPro" id="IPR004488">
    <property type="entry name" value="Mg/Co-transport_prot_CorA"/>
</dbReference>
<dbReference type="SUPFAM" id="SSF144083">
    <property type="entry name" value="Magnesium transport protein CorA, transmembrane region"/>
    <property type="match status" value="1"/>
</dbReference>
<keyword evidence="8 12" id="KW-0406">Ion transport</keyword>
<reference evidence="13" key="2">
    <citation type="submission" date="2020-09" db="EMBL/GenBank/DDBJ databases">
        <authorList>
            <person name="Sun Q."/>
            <person name="Kim S."/>
        </authorList>
    </citation>
    <scope>NUCLEOTIDE SEQUENCE</scope>
    <source>
        <strain evidence="13">KCTC 32182</strain>
    </source>
</reference>
<organism evidence="13 14">
    <name type="scientific">Paludibacterium paludis</name>
    <dbReference type="NCBI Taxonomy" id="1225769"/>
    <lineage>
        <taxon>Bacteria</taxon>
        <taxon>Pseudomonadati</taxon>
        <taxon>Pseudomonadota</taxon>
        <taxon>Betaproteobacteria</taxon>
        <taxon>Neisseriales</taxon>
        <taxon>Chromobacteriaceae</taxon>
        <taxon>Paludibacterium</taxon>
    </lineage>
</organism>
<comment type="catalytic activity">
    <reaction evidence="10">
        <text>Mg(2+)(in) = Mg(2+)(out)</text>
        <dbReference type="Rhea" id="RHEA:29827"/>
        <dbReference type="ChEBI" id="CHEBI:18420"/>
    </reaction>
</comment>
<dbReference type="SUPFAM" id="SSF143865">
    <property type="entry name" value="CorA soluble domain-like"/>
    <property type="match status" value="1"/>
</dbReference>
<dbReference type="Proteomes" id="UP000645257">
    <property type="component" value="Unassembled WGS sequence"/>
</dbReference>
<dbReference type="GO" id="GO:0015095">
    <property type="term" value="F:magnesium ion transmembrane transporter activity"/>
    <property type="evidence" value="ECO:0007669"/>
    <property type="project" value="UniProtKB-UniRule"/>
</dbReference>
<evidence type="ECO:0000256" key="8">
    <source>
        <dbReference type="ARBA" id="ARBA00023065"/>
    </source>
</evidence>
<gene>
    <name evidence="12 13" type="primary">corA</name>
    <name evidence="13" type="ORF">GCM10011289_27670</name>
</gene>
<evidence type="ECO:0000256" key="5">
    <source>
        <dbReference type="ARBA" id="ARBA00022692"/>
    </source>
</evidence>
<dbReference type="GO" id="GO:0050897">
    <property type="term" value="F:cobalt ion binding"/>
    <property type="evidence" value="ECO:0007669"/>
    <property type="project" value="TreeGrafter"/>
</dbReference>
<dbReference type="InterPro" id="IPR045861">
    <property type="entry name" value="CorA_cytoplasmic_dom"/>
</dbReference>
<reference evidence="13" key="1">
    <citation type="journal article" date="2014" name="Int. J. Syst. Evol. Microbiol.">
        <title>Complete genome sequence of Corynebacterium casei LMG S-19264T (=DSM 44701T), isolated from a smear-ripened cheese.</title>
        <authorList>
            <consortium name="US DOE Joint Genome Institute (JGI-PGF)"/>
            <person name="Walter F."/>
            <person name="Albersmeier A."/>
            <person name="Kalinowski J."/>
            <person name="Ruckert C."/>
        </authorList>
    </citation>
    <scope>NUCLEOTIDE SEQUENCE</scope>
    <source>
        <strain evidence="13">KCTC 32182</strain>
    </source>
</reference>
<dbReference type="FunFam" id="1.20.58.340:FF:000004">
    <property type="entry name" value="Magnesium transport protein CorA"/>
    <property type="match status" value="1"/>
</dbReference>
<evidence type="ECO:0000256" key="4">
    <source>
        <dbReference type="ARBA" id="ARBA00022475"/>
    </source>
</evidence>
<evidence type="ECO:0000256" key="6">
    <source>
        <dbReference type="ARBA" id="ARBA00022842"/>
    </source>
</evidence>
<accession>A0A918UBE0</accession>
<keyword evidence="6 12" id="KW-0460">Magnesium</keyword>
<evidence type="ECO:0000256" key="7">
    <source>
        <dbReference type="ARBA" id="ARBA00022989"/>
    </source>
</evidence>
<evidence type="ECO:0000256" key="11">
    <source>
        <dbReference type="ARBA" id="ARBA00045497"/>
    </source>
</evidence>
<protein>
    <recommendedName>
        <fullName evidence="12">Magnesium transport protein CorA</fullName>
    </recommendedName>
</protein>
<comment type="similarity">
    <text evidence="2 12">Belongs to the CorA metal ion transporter (MIT) (TC 1.A.35) family.</text>
</comment>
<evidence type="ECO:0000256" key="9">
    <source>
        <dbReference type="ARBA" id="ARBA00023136"/>
    </source>
</evidence>
<dbReference type="InterPro" id="IPR045863">
    <property type="entry name" value="CorA_TM1_TM2"/>
</dbReference>
<dbReference type="PANTHER" id="PTHR46494">
    <property type="entry name" value="CORA FAMILY METAL ION TRANSPORTER (EUROFUNG)"/>
    <property type="match status" value="1"/>
</dbReference>
<name>A0A918UBE0_9NEIS</name>
<evidence type="ECO:0000313" key="14">
    <source>
        <dbReference type="Proteomes" id="UP000645257"/>
    </source>
</evidence>
<evidence type="ECO:0000256" key="1">
    <source>
        <dbReference type="ARBA" id="ARBA00004651"/>
    </source>
</evidence>
<keyword evidence="3 12" id="KW-0813">Transport</keyword>
<sequence>MLVNCAAYRDGRKIADIDKAAISDYVSQEDCFVWVALKNPTEGEIDEMGHEFDLHPLAIEDARHGHQRPKIDEYDGMLFCVMHTLESDEDGLLRSGEVCVFAGRNFVLSIRNRSEAGFQDVRKRCESDPLMLRHGAGFVLYALIDAVVDRYLPLIDRFDDEMEYLENRLFTARATTRSNIEDLYALKRDLTKVLHVVHPLQESVKKLCGGWTPGVCAGMQDYFRDVNDHLERIVRSLERIRDMLLTATQVNLTLVALDESVITKKLASWGALFAVPTMIAGIYGMNFAQMPELHMRYGYPVALLVMLVADLILWRRFRRSGWL</sequence>
<keyword evidence="9 12" id="KW-0472">Membrane</keyword>
<evidence type="ECO:0000313" key="13">
    <source>
        <dbReference type="EMBL" id="GGY22391.1"/>
    </source>
</evidence>
<dbReference type="GO" id="GO:0000287">
    <property type="term" value="F:magnesium ion binding"/>
    <property type="evidence" value="ECO:0007669"/>
    <property type="project" value="TreeGrafter"/>
</dbReference>
<dbReference type="RefSeq" id="WP_189535320.1">
    <property type="nucleotide sequence ID" value="NZ_BMYX01000017.1"/>
</dbReference>
<dbReference type="Gene3D" id="1.20.58.340">
    <property type="entry name" value="Magnesium transport protein CorA, transmembrane region"/>
    <property type="match status" value="2"/>
</dbReference>
<keyword evidence="14" id="KW-1185">Reference proteome</keyword>
<dbReference type="InterPro" id="IPR002523">
    <property type="entry name" value="MgTranspt_CorA/ZnTranspt_ZntB"/>
</dbReference>
<dbReference type="GO" id="GO:0015087">
    <property type="term" value="F:cobalt ion transmembrane transporter activity"/>
    <property type="evidence" value="ECO:0007669"/>
    <property type="project" value="UniProtKB-UniRule"/>
</dbReference>
<dbReference type="EMBL" id="BMYX01000017">
    <property type="protein sequence ID" value="GGY22391.1"/>
    <property type="molecule type" value="Genomic_DNA"/>
</dbReference>
<evidence type="ECO:0000256" key="10">
    <source>
        <dbReference type="ARBA" id="ARBA00034269"/>
    </source>
</evidence>
<comment type="subcellular location">
    <subcellularLocation>
        <location evidence="1">Cell membrane</location>
        <topology evidence="1">Multi-pass membrane protein</topology>
    </subcellularLocation>
    <subcellularLocation>
        <location evidence="12">Membrane</location>
        <topology evidence="12">Multi-pass membrane protein</topology>
    </subcellularLocation>
</comment>
<dbReference type="Gene3D" id="3.30.460.20">
    <property type="entry name" value="CorA soluble domain-like"/>
    <property type="match status" value="1"/>
</dbReference>
<feature type="transmembrane region" description="Helical" evidence="12">
    <location>
        <begin position="266"/>
        <end position="285"/>
    </location>
</feature>
<evidence type="ECO:0000256" key="3">
    <source>
        <dbReference type="ARBA" id="ARBA00022448"/>
    </source>
</evidence>
<dbReference type="AlphaFoldDB" id="A0A918UBE0"/>
<dbReference type="NCBIfam" id="TIGR00383">
    <property type="entry name" value="corA"/>
    <property type="match status" value="1"/>
</dbReference>
<feature type="transmembrane region" description="Helical" evidence="12">
    <location>
        <begin position="297"/>
        <end position="314"/>
    </location>
</feature>
<proteinExistence type="inferred from homology"/>
<keyword evidence="4 12" id="KW-1003">Cell membrane</keyword>
<comment type="caution">
    <text evidence="13">The sequence shown here is derived from an EMBL/GenBank/DDBJ whole genome shotgun (WGS) entry which is preliminary data.</text>
</comment>
<dbReference type="GO" id="GO:0005886">
    <property type="term" value="C:plasma membrane"/>
    <property type="evidence" value="ECO:0007669"/>
    <property type="project" value="UniProtKB-SubCell"/>
</dbReference>
<comment type="function">
    <text evidence="11">Mediates influx of magnesium ions. Alternates between open and closed states. Activated by low cytoplasmic Mg(2+) levels. Inactive when cytoplasmic Mg(2+) levels are high.</text>
</comment>
<evidence type="ECO:0000256" key="12">
    <source>
        <dbReference type="RuleBase" id="RU362010"/>
    </source>
</evidence>
<keyword evidence="5 12" id="KW-0812">Transmembrane</keyword>
<dbReference type="CDD" id="cd12830">
    <property type="entry name" value="MtCorA-like"/>
    <property type="match status" value="1"/>
</dbReference>
<keyword evidence="7 12" id="KW-1133">Transmembrane helix</keyword>
<dbReference type="PANTHER" id="PTHR46494:SF1">
    <property type="entry name" value="CORA FAMILY METAL ION TRANSPORTER (EUROFUNG)"/>
    <property type="match status" value="1"/>
</dbReference>